<feature type="domain" description="Aromatic amino acid beta-eliminating lyase/threonine aldolase" evidence="5">
    <location>
        <begin position="2"/>
        <end position="269"/>
    </location>
</feature>
<dbReference type="SUPFAM" id="SSF53383">
    <property type="entry name" value="PLP-dependent transferases"/>
    <property type="match status" value="1"/>
</dbReference>
<dbReference type="PANTHER" id="PTHR48097">
    <property type="entry name" value="L-THREONINE ALDOLASE-RELATED"/>
    <property type="match status" value="1"/>
</dbReference>
<dbReference type="PANTHER" id="PTHR48097:SF5">
    <property type="entry name" value="LOW SPECIFICITY L-THREONINE ALDOLASE"/>
    <property type="match status" value="1"/>
</dbReference>
<dbReference type="EMBL" id="JBDLBR010000003">
    <property type="protein sequence ID" value="MEN7537477.1"/>
    <property type="molecule type" value="Genomic_DNA"/>
</dbReference>
<dbReference type="InterPro" id="IPR015422">
    <property type="entry name" value="PyrdxlP-dep_Trfase_small"/>
</dbReference>
<dbReference type="InterPro" id="IPR015424">
    <property type="entry name" value="PyrdxlP-dep_Trfase"/>
</dbReference>
<keyword evidence="6" id="KW-0456">Lyase</keyword>
<dbReference type="InterPro" id="IPR001597">
    <property type="entry name" value="ArAA_b-elim_lyase/Thr_aldolase"/>
</dbReference>
<evidence type="ECO:0000259" key="5">
    <source>
        <dbReference type="Pfam" id="PF01212"/>
    </source>
</evidence>
<dbReference type="Pfam" id="PF01212">
    <property type="entry name" value="Beta_elim_lyase"/>
    <property type="match status" value="1"/>
</dbReference>
<comment type="caution">
    <text evidence="6">The sequence shown here is derived from an EMBL/GenBank/DDBJ whole genome shotgun (WGS) entry which is preliminary data.</text>
</comment>
<sequence length="331" mass="35296">MQFLSDNAARVHPQVWAAMQAADAPDAPYDNDVLSQRLDAAFCELFGRDCAALWVGTGTAANCLSLTTLVEPHGGVICEENAHIERDECGAPGFYLHGAKLLLAKGEGAKLTPEAIEAVAAGITRGVHQVPAQAVSITQVSEFGLAYSPAELANIGTVTSRLGLGLHMDGARFGNAVAFLGCTPAEAAGPAKALSFGFTKNGAMDADAIVLFDPAQADLVRWRRKRAGHLRSKGRFMAAQLLAMLEGDLWLDLARKANAAAGLVAEGAAERLLYPHQSNELFVRLSAEERAVLRAEGFAFYDWDEAHVRIVAAWDTRPEHAEALGRAIARL</sequence>
<evidence type="ECO:0000313" key="6">
    <source>
        <dbReference type="EMBL" id="MEN7537477.1"/>
    </source>
</evidence>
<accession>A0ABV0CX75</accession>
<reference evidence="6 7" key="1">
    <citation type="submission" date="2024-05" db="EMBL/GenBank/DDBJ databases">
        <authorList>
            <person name="Park S."/>
        </authorList>
    </citation>
    <scope>NUCLEOTIDE SEQUENCE [LARGE SCALE GENOMIC DNA]</scope>
    <source>
        <strain evidence="6 7">DGU5</strain>
    </source>
</reference>
<name>A0ABV0CX75_9SPHN</name>
<organism evidence="6 7">
    <name type="scientific">Aurantiacibacter flavus</name>
    <dbReference type="NCBI Taxonomy" id="3145232"/>
    <lineage>
        <taxon>Bacteria</taxon>
        <taxon>Pseudomonadati</taxon>
        <taxon>Pseudomonadota</taxon>
        <taxon>Alphaproteobacteria</taxon>
        <taxon>Sphingomonadales</taxon>
        <taxon>Erythrobacteraceae</taxon>
        <taxon>Aurantiacibacter</taxon>
    </lineage>
</organism>
<comment type="subunit">
    <text evidence="3">Homotetramer.</text>
</comment>
<gene>
    <name evidence="6" type="ORF">ABDJ38_09860</name>
</gene>
<evidence type="ECO:0000313" key="7">
    <source>
        <dbReference type="Proteomes" id="UP001484535"/>
    </source>
</evidence>
<dbReference type="InterPro" id="IPR015421">
    <property type="entry name" value="PyrdxlP-dep_Trfase_major"/>
</dbReference>
<dbReference type="Gene3D" id="3.40.640.10">
    <property type="entry name" value="Type I PLP-dependent aspartate aminotransferase-like (Major domain)"/>
    <property type="match status" value="1"/>
</dbReference>
<keyword evidence="7" id="KW-1185">Reference proteome</keyword>
<dbReference type="RefSeq" id="WP_346784931.1">
    <property type="nucleotide sequence ID" value="NZ_JBDLBR010000003.1"/>
</dbReference>
<evidence type="ECO:0000256" key="1">
    <source>
        <dbReference type="ARBA" id="ARBA00001933"/>
    </source>
</evidence>
<dbReference type="GO" id="GO:0016829">
    <property type="term" value="F:lyase activity"/>
    <property type="evidence" value="ECO:0007669"/>
    <property type="project" value="UniProtKB-KW"/>
</dbReference>
<dbReference type="Gene3D" id="3.90.1150.10">
    <property type="entry name" value="Aspartate Aminotransferase, domain 1"/>
    <property type="match status" value="1"/>
</dbReference>
<evidence type="ECO:0000256" key="3">
    <source>
        <dbReference type="ARBA" id="ARBA00011881"/>
    </source>
</evidence>
<comment type="similarity">
    <text evidence="2">Belongs to the threonine aldolase family.</text>
</comment>
<evidence type="ECO:0000256" key="2">
    <source>
        <dbReference type="ARBA" id="ARBA00006966"/>
    </source>
</evidence>
<keyword evidence="4" id="KW-0663">Pyridoxal phosphate</keyword>
<proteinExistence type="inferred from homology"/>
<dbReference type="Proteomes" id="UP001484535">
    <property type="component" value="Unassembled WGS sequence"/>
</dbReference>
<evidence type="ECO:0000256" key="4">
    <source>
        <dbReference type="ARBA" id="ARBA00022898"/>
    </source>
</evidence>
<protein>
    <submittedName>
        <fullName evidence="6">Beta-eliminating lyase-related protein</fullName>
    </submittedName>
</protein>
<comment type="cofactor">
    <cofactor evidence="1">
        <name>pyridoxal 5'-phosphate</name>
        <dbReference type="ChEBI" id="CHEBI:597326"/>
    </cofactor>
</comment>